<evidence type="ECO:0000256" key="2">
    <source>
        <dbReference type="ARBA" id="ARBA00022679"/>
    </source>
</evidence>
<dbReference type="KEGG" id="marh:Mia14_0336"/>
<evidence type="ECO:0000313" key="11">
    <source>
        <dbReference type="Proteomes" id="UP000197679"/>
    </source>
</evidence>
<dbReference type="Pfam" id="PF02223">
    <property type="entry name" value="Thymidylate_kin"/>
    <property type="match status" value="1"/>
</dbReference>
<evidence type="ECO:0000256" key="7">
    <source>
        <dbReference type="ARBA" id="ARBA00048743"/>
    </source>
</evidence>
<dbReference type="GO" id="GO:0006233">
    <property type="term" value="P:dTDP biosynthetic process"/>
    <property type="evidence" value="ECO:0007669"/>
    <property type="project" value="InterPro"/>
</dbReference>
<comment type="similarity">
    <text evidence="1 8">Belongs to the thymidylate kinase family.</text>
</comment>
<dbReference type="PANTHER" id="PTHR10344">
    <property type="entry name" value="THYMIDYLATE KINASE"/>
    <property type="match status" value="1"/>
</dbReference>
<evidence type="ECO:0000256" key="3">
    <source>
        <dbReference type="ARBA" id="ARBA00022727"/>
    </source>
</evidence>
<dbReference type="OrthoDB" id="43083at2157"/>
<evidence type="ECO:0000256" key="6">
    <source>
        <dbReference type="ARBA" id="ARBA00022840"/>
    </source>
</evidence>
<dbReference type="CDD" id="cd01672">
    <property type="entry name" value="TMPK"/>
    <property type="match status" value="1"/>
</dbReference>
<evidence type="ECO:0000259" key="9">
    <source>
        <dbReference type="Pfam" id="PF02223"/>
    </source>
</evidence>
<evidence type="ECO:0000313" key="10">
    <source>
        <dbReference type="EMBL" id="ASI13661.1"/>
    </source>
</evidence>
<dbReference type="InterPro" id="IPR018094">
    <property type="entry name" value="Thymidylate_kinase"/>
</dbReference>
<dbReference type="Gene3D" id="3.40.50.300">
    <property type="entry name" value="P-loop containing nucleotide triphosphate hydrolases"/>
    <property type="match status" value="1"/>
</dbReference>
<dbReference type="RefSeq" id="WP_157891426.1">
    <property type="nucleotide sequence ID" value="NZ_CP019964.1"/>
</dbReference>
<dbReference type="EMBL" id="CP019964">
    <property type="protein sequence ID" value="ASI13661.1"/>
    <property type="molecule type" value="Genomic_DNA"/>
</dbReference>
<dbReference type="AlphaFoldDB" id="A0A218NMI2"/>
<protein>
    <recommendedName>
        <fullName evidence="8">Probable thymidylate kinase</fullName>
        <ecNumber evidence="8">2.7.4.9</ecNumber>
    </recommendedName>
    <alternativeName>
        <fullName evidence="8">dTMP kinase</fullName>
    </alternativeName>
</protein>
<dbReference type="Proteomes" id="UP000197679">
    <property type="component" value="Chromosome"/>
</dbReference>
<organism evidence="10 11">
    <name type="scientific">Candidatus Mancarchaeum acidiphilum</name>
    <dbReference type="NCBI Taxonomy" id="1920749"/>
    <lineage>
        <taxon>Archaea</taxon>
        <taxon>Candidatus Micrarchaeota</taxon>
        <taxon>Candidatus Mancarchaeum</taxon>
    </lineage>
</organism>
<dbReference type="HAMAP" id="MF_00165">
    <property type="entry name" value="Thymidylate_kinase"/>
    <property type="match status" value="1"/>
</dbReference>
<evidence type="ECO:0000256" key="4">
    <source>
        <dbReference type="ARBA" id="ARBA00022741"/>
    </source>
</evidence>
<dbReference type="GO" id="GO:0005737">
    <property type="term" value="C:cytoplasm"/>
    <property type="evidence" value="ECO:0007669"/>
    <property type="project" value="TreeGrafter"/>
</dbReference>
<feature type="domain" description="Thymidylate kinase-like" evidence="9">
    <location>
        <begin position="5"/>
        <end position="183"/>
    </location>
</feature>
<keyword evidence="5 8" id="KW-0418">Kinase</keyword>
<reference evidence="10 11" key="1">
    <citation type="journal article" date="2017" name="Nat. Commun.">
        <title>'ARMAN' archaea depend on association with euryarchaeal host in culture and in situ.</title>
        <authorList>
            <person name="Golyshina O."/>
            <person name="Toshchakov S."/>
            <person name="Makarova K."/>
            <person name="Gavrilov S."/>
            <person name="Korzhenkov A."/>
            <person name="La Cono V."/>
            <person name="Arcadi E."/>
            <person name="Nechitaylo T."/>
            <person name="Ferrer M."/>
            <person name="Kublanov I."/>
            <person name="Wolf Y."/>
            <person name="Yakimov M."/>
            <person name="Golyshin P."/>
            <person name="Slesarev A."/>
            <person name="Kozyavkin S."/>
        </authorList>
    </citation>
    <scope>NUCLEOTIDE SEQUENCE [LARGE SCALE GENOMIC DNA]</scope>
    <source>
        <strain evidence="10 11">Mia14</strain>
    </source>
</reference>
<keyword evidence="3 8" id="KW-0545">Nucleotide biosynthesis</keyword>
<evidence type="ECO:0000256" key="1">
    <source>
        <dbReference type="ARBA" id="ARBA00009776"/>
    </source>
</evidence>
<dbReference type="GeneID" id="33313894"/>
<name>A0A218NMI2_9ARCH</name>
<evidence type="ECO:0000256" key="8">
    <source>
        <dbReference type="HAMAP-Rule" id="MF_00165"/>
    </source>
</evidence>
<dbReference type="GO" id="GO:0005524">
    <property type="term" value="F:ATP binding"/>
    <property type="evidence" value="ECO:0007669"/>
    <property type="project" value="UniProtKB-UniRule"/>
</dbReference>
<accession>A0A218NMI2</accession>
<dbReference type="GO" id="GO:0006227">
    <property type="term" value="P:dUDP biosynthetic process"/>
    <property type="evidence" value="ECO:0007669"/>
    <property type="project" value="TreeGrafter"/>
</dbReference>
<keyword evidence="4 8" id="KW-0547">Nucleotide-binding</keyword>
<dbReference type="GO" id="GO:0004798">
    <property type="term" value="F:dTMP kinase activity"/>
    <property type="evidence" value="ECO:0007669"/>
    <property type="project" value="UniProtKB-UniRule"/>
</dbReference>
<gene>
    <name evidence="8" type="primary">tmk</name>
    <name evidence="10" type="ORF">Mia14_0336</name>
</gene>
<feature type="binding site" evidence="8">
    <location>
        <begin position="7"/>
        <end position="14"/>
    </location>
    <ligand>
        <name>ATP</name>
        <dbReference type="ChEBI" id="CHEBI:30616"/>
    </ligand>
</feature>
<evidence type="ECO:0000256" key="5">
    <source>
        <dbReference type="ARBA" id="ARBA00022777"/>
    </source>
</evidence>
<dbReference type="NCBIfam" id="TIGR00041">
    <property type="entry name" value="DTMP_kinase"/>
    <property type="match status" value="1"/>
</dbReference>
<comment type="catalytic activity">
    <reaction evidence="7 8">
        <text>dTMP + ATP = dTDP + ADP</text>
        <dbReference type="Rhea" id="RHEA:13517"/>
        <dbReference type="ChEBI" id="CHEBI:30616"/>
        <dbReference type="ChEBI" id="CHEBI:58369"/>
        <dbReference type="ChEBI" id="CHEBI:63528"/>
        <dbReference type="ChEBI" id="CHEBI:456216"/>
        <dbReference type="EC" id="2.7.4.9"/>
    </reaction>
</comment>
<dbReference type="PANTHER" id="PTHR10344:SF4">
    <property type="entry name" value="UMP-CMP KINASE 2, MITOCHONDRIAL"/>
    <property type="match status" value="1"/>
</dbReference>
<dbReference type="SUPFAM" id="SSF52540">
    <property type="entry name" value="P-loop containing nucleoside triphosphate hydrolases"/>
    <property type="match status" value="1"/>
</dbReference>
<sequence>MFIVIEGVDGAGKTTQVNILKGKVVGGKSVRTTKEPTDGKIGKLIRELLSGKNLDNLKMQLLFAADREEHLNSLIKDSIDSNEILVSDRYIFSSLSYGIASGLDAQWLIGVNSQFPVPDMTIIIDLEPDVSLSRISARDSKEAFENIKFLTEVRKAYKFLAGKYSNCFIIDGSKSIDEVQQTIIELINTNLK</sequence>
<keyword evidence="11" id="KW-1185">Reference proteome</keyword>
<keyword evidence="2 8" id="KW-0808">Transferase</keyword>
<dbReference type="GO" id="GO:0006235">
    <property type="term" value="P:dTTP biosynthetic process"/>
    <property type="evidence" value="ECO:0007669"/>
    <property type="project" value="UniProtKB-UniRule"/>
</dbReference>
<dbReference type="InterPro" id="IPR027417">
    <property type="entry name" value="P-loop_NTPase"/>
</dbReference>
<proteinExistence type="inferred from homology"/>
<keyword evidence="6 8" id="KW-0067">ATP-binding</keyword>
<dbReference type="EC" id="2.7.4.9" evidence="8"/>
<dbReference type="InterPro" id="IPR039430">
    <property type="entry name" value="Thymidylate_kin-like_dom"/>
</dbReference>